<dbReference type="KEGG" id="tva:4758363"/>
<accession>A2F3F4</accession>
<evidence type="ECO:0000313" key="2">
    <source>
        <dbReference type="Proteomes" id="UP000001542"/>
    </source>
</evidence>
<dbReference type="EMBL" id="DS113597">
    <property type="protein sequence ID" value="EAY00534.1"/>
    <property type="molecule type" value="Genomic_DNA"/>
</dbReference>
<sequence length="201" mass="24409">MSKNKDIHTFYNMLMEKYKFYQDAITPFMQLRTKNEEEIKQIYQNLKTTFLDSNIYSPVNVYNLINNIFPYNNRYLTSYWSIFKMIYEDYHIKPDSYFEPVLKYFFYKENNLNIRAYDKKLFQKYENENYSLEVHEENTIYWAIMKDDLQLFISYALDSNFDKNQTLRSGLYPLINGFEQYSLLEICCYHGAVKGWALIGS</sequence>
<reference evidence="1" key="1">
    <citation type="submission" date="2006-10" db="EMBL/GenBank/DDBJ databases">
        <authorList>
            <person name="Amadeo P."/>
            <person name="Zhao Q."/>
            <person name="Wortman J."/>
            <person name="Fraser-Liggett C."/>
            <person name="Carlton J."/>
        </authorList>
    </citation>
    <scope>NUCLEOTIDE SEQUENCE</scope>
    <source>
        <strain evidence="1">G3</strain>
    </source>
</reference>
<dbReference type="Proteomes" id="UP000001542">
    <property type="component" value="Unassembled WGS sequence"/>
</dbReference>
<dbReference type="VEuPathDB" id="TrichDB:TVAG_TEG_DS113597_1_1"/>
<proteinExistence type="predicted"/>
<reference evidence="1" key="2">
    <citation type="journal article" date="2007" name="Science">
        <title>Draft genome sequence of the sexually transmitted pathogen Trichomonas vaginalis.</title>
        <authorList>
            <person name="Carlton J.M."/>
            <person name="Hirt R.P."/>
            <person name="Silva J.C."/>
            <person name="Delcher A.L."/>
            <person name="Schatz M."/>
            <person name="Zhao Q."/>
            <person name="Wortman J.R."/>
            <person name="Bidwell S.L."/>
            <person name="Alsmark U.C.M."/>
            <person name="Besteiro S."/>
            <person name="Sicheritz-Ponten T."/>
            <person name="Noel C.J."/>
            <person name="Dacks J.B."/>
            <person name="Foster P.G."/>
            <person name="Simillion C."/>
            <person name="Van de Peer Y."/>
            <person name="Miranda-Saavedra D."/>
            <person name="Barton G.J."/>
            <person name="Westrop G.D."/>
            <person name="Mueller S."/>
            <person name="Dessi D."/>
            <person name="Fiori P.L."/>
            <person name="Ren Q."/>
            <person name="Paulsen I."/>
            <person name="Zhang H."/>
            <person name="Bastida-Corcuera F.D."/>
            <person name="Simoes-Barbosa A."/>
            <person name="Brown M.T."/>
            <person name="Hayes R.D."/>
            <person name="Mukherjee M."/>
            <person name="Okumura C.Y."/>
            <person name="Schneider R."/>
            <person name="Smith A.J."/>
            <person name="Vanacova S."/>
            <person name="Villalvazo M."/>
            <person name="Haas B.J."/>
            <person name="Pertea M."/>
            <person name="Feldblyum T.V."/>
            <person name="Utterback T.R."/>
            <person name="Shu C.L."/>
            <person name="Osoegawa K."/>
            <person name="de Jong P.J."/>
            <person name="Hrdy I."/>
            <person name="Horvathova L."/>
            <person name="Zubacova Z."/>
            <person name="Dolezal P."/>
            <person name="Malik S.B."/>
            <person name="Logsdon J.M. Jr."/>
            <person name="Henze K."/>
            <person name="Gupta A."/>
            <person name="Wang C.C."/>
            <person name="Dunne R.L."/>
            <person name="Upcroft J.A."/>
            <person name="Upcroft P."/>
            <person name="White O."/>
            <person name="Salzberg S.L."/>
            <person name="Tang P."/>
            <person name="Chiu C.-H."/>
            <person name="Lee Y.-S."/>
            <person name="Embley T.M."/>
            <person name="Coombs G.H."/>
            <person name="Mottram J.C."/>
            <person name="Tachezy J."/>
            <person name="Fraser-Liggett C.M."/>
            <person name="Johnson P.J."/>
        </authorList>
    </citation>
    <scope>NUCLEOTIDE SEQUENCE [LARGE SCALE GENOMIC DNA]</scope>
    <source>
        <strain evidence="1">G3</strain>
    </source>
</reference>
<dbReference type="AlphaFoldDB" id="A2F3F4"/>
<evidence type="ECO:0000313" key="1">
    <source>
        <dbReference type="EMBL" id="EAY00534.1"/>
    </source>
</evidence>
<name>A2F3F4_TRIV3</name>
<organism evidence="1 2">
    <name type="scientific">Trichomonas vaginalis (strain ATCC PRA-98 / G3)</name>
    <dbReference type="NCBI Taxonomy" id="412133"/>
    <lineage>
        <taxon>Eukaryota</taxon>
        <taxon>Metamonada</taxon>
        <taxon>Parabasalia</taxon>
        <taxon>Trichomonadida</taxon>
        <taxon>Trichomonadidae</taxon>
        <taxon>Trichomonas</taxon>
    </lineage>
</organism>
<keyword evidence="2" id="KW-1185">Reference proteome</keyword>
<dbReference type="RefSeq" id="XP_001313463.1">
    <property type="nucleotide sequence ID" value="XM_001313462.1"/>
</dbReference>
<dbReference type="VEuPathDB" id="TrichDB:TVAGG3_0245210"/>
<dbReference type="PANTHER" id="PTHR24182:SF13">
    <property type="entry name" value="LD18443P"/>
    <property type="match status" value="1"/>
</dbReference>
<protein>
    <recommendedName>
        <fullName evidence="3">DUF3447 domain-containing protein</fullName>
    </recommendedName>
</protein>
<dbReference type="PANTHER" id="PTHR24182">
    <property type="entry name" value="ANKYRIN REPEAT AND SOCS BOX CONTAINING 4"/>
    <property type="match status" value="1"/>
</dbReference>
<gene>
    <name evidence="1" type="ORF">TVAG_286710</name>
</gene>
<dbReference type="InParanoid" id="A2F3F4"/>
<evidence type="ECO:0008006" key="3">
    <source>
        <dbReference type="Google" id="ProtNLM"/>
    </source>
</evidence>